<keyword evidence="3" id="KW-1185">Reference proteome</keyword>
<dbReference type="EMBL" id="FPAS01000003">
    <property type="protein sequence ID" value="SFT75475.1"/>
    <property type="molecule type" value="Genomic_DNA"/>
</dbReference>
<dbReference type="RefSeq" id="WP_090249363.1">
    <property type="nucleotide sequence ID" value="NZ_FPAS01000003.1"/>
</dbReference>
<dbReference type="AlphaFoldDB" id="A0A1I7AKU6"/>
<protein>
    <submittedName>
        <fullName evidence="2">Uncharacterized protein</fullName>
    </submittedName>
</protein>
<organism evidence="2 3">
    <name type="scientific">Lishizhenia tianjinensis</name>
    <dbReference type="NCBI Taxonomy" id="477690"/>
    <lineage>
        <taxon>Bacteria</taxon>
        <taxon>Pseudomonadati</taxon>
        <taxon>Bacteroidota</taxon>
        <taxon>Flavobacteriia</taxon>
        <taxon>Flavobacteriales</taxon>
        <taxon>Crocinitomicaceae</taxon>
        <taxon>Lishizhenia</taxon>
    </lineage>
</organism>
<evidence type="ECO:0000256" key="1">
    <source>
        <dbReference type="SAM" id="Phobius"/>
    </source>
</evidence>
<feature type="transmembrane region" description="Helical" evidence="1">
    <location>
        <begin position="122"/>
        <end position="142"/>
    </location>
</feature>
<evidence type="ECO:0000313" key="3">
    <source>
        <dbReference type="Proteomes" id="UP000236454"/>
    </source>
</evidence>
<sequence length="313" mass="37434">MEDYKMFNNAIYILESLDLYDVKNGERLKDELKYFDFEMNLKKEDKFYKEITFHRITSVKQLLKTLNDIAVECFQNNYAPAIHFEFHGCKEGIQVYPSKEIIKWEILCKELAKINMVAQRNLIVTLATCYGAFLSPILWQFYESDKRMPFELCVGPGDEVFPTEIYNSSLSFYKTLYKEKSMHLAMVAAKKEVEIVTISTSGVFLKLLHDSYFELMKSAKKLSEKREVFLDLSIRRVFPKLNYENTLDYKPFERKFEDYLRYNNIIHYRGIKKKINHYLLLDIYPNLRQRNESLFKEIRHFSEFQNSVPQFLE</sequence>
<evidence type="ECO:0000313" key="2">
    <source>
        <dbReference type="EMBL" id="SFT75475.1"/>
    </source>
</evidence>
<dbReference type="OrthoDB" id="1064164at2"/>
<gene>
    <name evidence="2" type="ORF">SAMN05216474_2181</name>
</gene>
<accession>A0A1I7AKU6</accession>
<keyword evidence="1" id="KW-0472">Membrane</keyword>
<dbReference type="Proteomes" id="UP000236454">
    <property type="component" value="Unassembled WGS sequence"/>
</dbReference>
<keyword evidence="1" id="KW-0812">Transmembrane</keyword>
<reference evidence="2 3" key="1">
    <citation type="submission" date="2016-10" db="EMBL/GenBank/DDBJ databases">
        <authorList>
            <person name="de Groot N.N."/>
        </authorList>
    </citation>
    <scope>NUCLEOTIDE SEQUENCE [LARGE SCALE GENOMIC DNA]</scope>
    <source>
        <strain evidence="2 3">CGMCC 1.7005</strain>
    </source>
</reference>
<proteinExistence type="predicted"/>
<name>A0A1I7AKU6_9FLAO</name>
<keyword evidence="1" id="KW-1133">Transmembrane helix</keyword>